<reference evidence="1 2" key="1">
    <citation type="submission" date="2024-08" db="EMBL/GenBank/DDBJ databases">
        <authorList>
            <person name="Ishaq N."/>
        </authorList>
    </citation>
    <scope>NUCLEOTIDE SEQUENCE [LARGE SCALE GENOMIC DNA]</scope>
    <source>
        <strain evidence="1 2">DSM 18651</strain>
    </source>
</reference>
<dbReference type="EMBL" id="JBGMEK010000115">
    <property type="protein sequence ID" value="MFA0813633.1"/>
    <property type="molecule type" value="Genomic_DNA"/>
</dbReference>
<evidence type="ECO:0000313" key="1">
    <source>
        <dbReference type="EMBL" id="MFA0813633.1"/>
    </source>
</evidence>
<comment type="caution">
    <text evidence="1">The sequence shown here is derived from an EMBL/GenBank/DDBJ whole genome shotgun (WGS) entry which is preliminary data.</text>
</comment>
<proteinExistence type="predicted"/>
<dbReference type="Proteomes" id="UP001569428">
    <property type="component" value="Unassembled WGS sequence"/>
</dbReference>
<gene>
    <name evidence="1" type="ORF">ACCI49_22350</name>
</gene>
<dbReference type="RefSeq" id="WP_371841447.1">
    <property type="nucleotide sequence ID" value="NZ_JBGMEK010000115.1"/>
</dbReference>
<accession>A0ABV4P7G8</accession>
<protein>
    <submittedName>
        <fullName evidence="1">Uncharacterized protein</fullName>
    </submittedName>
</protein>
<organism evidence="1 2">
    <name type="scientific">Microbulbifer epialgicus</name>
    <dbReference type="NCBI Taxonomy" id="393907"/>
    <lineage>
        <taxon>Bacteria</taxon>
        <taxon>Pseudomonadati</taxon>
        <taxon>Pseudomonadota</taxon>
        <taxon>Gammaproteobacteria</taxon>
        <taxon>Cellvibrionales</taxon>
        <taxon>Microbulbiferaceae</taxon>
        <taxon>Microbulbifer</taxon>
    </lineage>
</organism>
<evidence type="ECO:0000313" key="2">
    <source>
        <dbReference type="Proteomes" id="UP001569428"/>
    </source>
</evidence>
<keyword evidence="2" id="KW-1185">Reference proteome</keyword>
<name>A0ABV4P7G8_9GAMM</name>
<sequence>MIDPTDVAFAPKLLGDGEITSFQPFRFRRLFHKRGDSKVKEITDEKACAQVVMEKRNH</sequence>